<name>A0A932CP42_UNCTE</name>
<sequence length="60" mass="6467">GHEGCKHGWGIVGLIRDTCKEIGKPLLVFDADAFGGSPHVAAGVRRKIEEFFQMLAMTPA</sequence>
<feature type="non-terminal residue" evidence="1">
    <location>
        <position position="1"/>
    </location>
</feature>
<dbReference type="AlphaFoldDB" id="A0A932CP42"/>
<protein>
    <submittedName>
        <fullName evidence="1">2-hydroxyacyl-CoA dehydratase</fullName>
    </submittedName>
</protein>
<comment type="caution">
    <text evidence="1">The sequence shown here is derived from an EMBL/GenBank/DDBJ whole genome shotgun (WGS) entry which is preliminary data.</text>
</comment>
<accession>A0A932CP42</accession>
<evidence type="ECO:0000313" key="2">
    <source>
        <dbReference type="Proteomes" id="UP000769766"/>
    </source>
</evidence>
<gene>
    <name evidence="1" type="ORF">HYY20_06205</name>
</gene>
<reference evidence="1" key="1">
    <citation type="submission" date="2020-07" db="EMBL/GenBank/DDBJ databases">
        <title>Huge and variable diversity of episymbiotic CPR bacteria and DPANN archaea in groundwater ecosystems.</title>
        <authorList>
            <person name="He C.Y."/>
            <person name="Keren R."/>
            <person name="Whittaker M."/>
            <person name="Farag I.F."/>
            <person name="Doudna J."/>
            <person name="Cate J.H.D."/>
            <person name="Banfield J.F."/>
        </authorList>
    </citation>
    <scope>NUCLEOTIDE SEQUENCE</scope>
    <source>
        <strain evidence="1">NC_groundwater_672_Ag_B-0.1um_62_36</strain>
    </source>
</reference>
<evidence type="ECO:0000313" key="1">
    <source>
        <dbReference type="EMBL" id="MBI2876456.1"/>
    </source>
</evidence>
<dbReference type="Proteomes" id="UP000769766">
    <property type="component" value="Unassembled WGS sequence"/>
</dbReference>
<dbReference type="EMBL" id="JACPRF010000188">
    <property type="protein sequence ID" value="MBI2876456.1"/>
    <property type="molecule type" value="Genomic_DNA"/>
</dbReference>
<proteinExistence type="predicted"/>
<organism evidence="1 2">
    <name type="scientific">Tectimicrobiota bacterium</name>
    <dbReference type="NCBI Taxonomy" id="2528274"/>
    <lineage>
        <taxon>Bacteria</taxon>
        <taxon>Pseudomonadati</taxon>
        <taxon>Nitrospinota/Tectimicrobiota group</taxon>
        <taxon>Candidatus Tectimicrobiota</taxon>
    </lineage>
</organism>